<protein>
    <submittedName>
        <fullName evidence="2">Uncharacterized protein</fullName>
    </submittedName>
</protein>
<dbReference type="EMBL" id="JAPDPJ010000124">
    <property type="protein sequence ID" value="MCW3789549.1"/>
    <property type="molecule type" value="Genomic_DNA"/>
</dbReference>
<gene>
    <name evidence="2" type="ORF">OM075_24025</name>
</gene>
<reference evidence="2" key="1">
    <citation type="submission" date="2022-10" db="EMBL/GenBank/DDBJ databases">
        <authorList>
            <person name="Yu W.X."/>
        </authorList>
    </citation>
    <scope>NUCLEOTIDE SEQUENCE</scope>
    <source>
        <strain evidence="2">AAT</strain>
    </source>
</reference>
<keyword evidence="3" id="KW-1185">Reference proteome</keyword>
<keyword evidence="1" id="KW-0472">Membrane</keyword>
<keyword evidence="1" id="KW-1133">Transmembrane helix</keyword>
<keyword evidence="1" id="KW-0812">Transmembrane</keyword>
<dbReference type="RefSeq" id="WP_301193097.1">
    <property type="nucleotide sequence ID" value="NZ_JAPDPJ010000124.1"/>
</dbReference>
<dbReference type="AlphaFoldDB" id="A0AAE3MA05"/>
<proteinExistence type="predicted"/>
<evidence type="ECO:0000313" key="2">
    <source>
        <dbReference type="EMBL" id="MCW3789549.1"/>
    </source>
</evidence>
<dbReference type="Proteomes" id="UP001209229">
    <property type="component" value="Unassembled WGS sequence"/>
</dbReference>
<organism evidence="2 3">
    <name type="scientific">Plebeiibacterium sediminum</name>
    <dbReference type="NCBI Taxonomy" id="2992112"/>
    <lineage>
        <taxon>Bacteria</taxon>
        <taxon>Pseudomonadati</taxon>
        <taxon>Bacteroidota</taxon>
        <taxon>Bacteroidia</taxon>
        <taxon>Marinilabiliales</taxon>
        <taxon>Marinilabiliaceae</taxon>
        <taxon>Plebeiibacterium</taxon>
    </lineage>
</organism>
<evidence type="ECO:0000256" key="1">
    <source>
        <dbReference type="SAM" id="Phobius"/>
    </source>
</evidence>
<sequence length="149" mass="16388">MEWINELDFEELKKNSPHLALLEVQGHNSDLNLDEFSNFHVLGGKVSVSETGDSKSTEELVSKTVWNEIVDSLLTILCAPKIPKELKELKKLFDNFKGKTTTTIVSILASAIAVKFGIAMGAATGIVSTFLGFLAKLTMVGFCKAYYKE</sequence>
<name>A0AAE3MA05_9BACT</name>
<feature type="transmembrane region" description="Helical" evidence="1">
    <location>
        <begin position="100"/>
        <end position="120"/>
    </location>
</feature>
<evidence type="ECO:0000313" key="3">
    <source>
        <dbReference type="Proteomes" id="UP001209229"/>
    </source>
</evidence>
<comment type="caution">
    <text evidence="2">The sequence shown here is derived from an EMBL/GenBank/DDBJ whole genome shotgun (WGS) entry which is preliminary data.</text>
</comment>
<accession>A0AAE3MA05</accession>